<organism evidence="2 3">
    <name type="scientific">Uncinocarpus reesii (strain UAMH 1704)</name>
    <dbReference type="NCBI Taxonomy" id="336963"/>
    <lineage>
        <taxon>Eukaryota</taxon>
        <taxon>Fungi</taxon>
        <taxon>Dikarya</taxon>
        <taxon>Ascomycota</taxon>
        <taxon>Pezizomycotina</taxon>
        <taxon>Eurotiomycetes</taxon>
        <taxon>Eurotiomycetidae</taxon>
        <taxon>Onygenales</taxon>
        <taxon>Onygenaceae</taxon>
        <taxon>Uncinocarpus</taxon>
    </lineage>
</organism>
<reference evidence="3" key="1">
    <citation type="journal article" date="2009" name="Genome Res.">
        <title>Comparative genomic analyses of the human fungal pathogens Coccidioides and their relatives.</title>
        <authorList>
            <person name="Sharpton T.J."/>
            <person name="Stajich J.E."/>
            <person name="Rounsley S.D."/>
            <person name="Gardner M.J."/>
            <person name="Wortman J.R."/>
            <person name="Jordar V.S."/>
            <person name="Maiti R."/>
            <person name="Kodira C.D."/>
            <person name="Neafsey D.E."/>
            <person name="Zeng Q."/>
            <person name="Hung C.-Y."/>
            <person name="McMahan C."/>
            <person name="Muszewska A."/>
            <person name="Grynberg M."/>
            <person name="Mandel M.A."/>
            <person name="Kellner E.M."/>
            <person name="Barker B.M."/>
            <person name="Galgiani J.N."/>
            <person name="Orbach M.J."/>
            <person name="Kirkland T.N."/>
            <person name="Cole G.T."/>
            <person name="Henn M.R."/>
            <person name="Birren B.W."/>
            <person name="Taylor J.W."/>
        </authorList>
    </citation>
    <scope>NUCLEOTIDE SEQUENCE [LARGE SCALE GENOMIC DNA]</scope>
    <source>
        <strain evidence="3">UAMH 1704</strain>
    </source>
</reference>
<evidence type="ECO:0000256" key="1">
    <source>
        <dbReference type="SAM" id="MobiDB-lite"/>
    </source>
</evidence>
<dbReference type="VEuPathDB" id="FungiDB:UREG_01458"/>
<name>C4JI33_UNCRE</name>
<dbReference type="EMBL" id="CH476615">
    <property type="protein sequence ID" value="EEP76609.1"/>
    <property type="molecule type" value="Genomic_DNA"/>
</dbReference>
<dbReference type="Proteomes" id="UP000002058">
    <property type="component" value="Unassembled WGS sequence"/>
</dbReference>
<dbReference type="RefSeq" id="XP_002541942.1">
    <property type="nucleotide sequence ID" value="XM_002541896.1"/>
</dbReference>
<sequence length="91" mass="10226">MRSRGSVVWKKEPEDPRPLKPSKISGTLVEKDPKITRFQGGKSKRGYQPFADAVHAELPSPPVAHAQGKITKPAIRDRSLTGRCRNLWQRP</sequence>
<feature type="compositionally biased region" description="Basic and acidic residues" evidence="1">
    <location>
        <begin position="9"/>
        <end position="18"/>
    </location>
</feature>
<evidence type="ECO:0000313" key="3">
    <source>
        <dbReference type="Proteomes" id="UP000002058"/>
    </source>
</evidence>
<dbReference type="GeneID" id="8440712"/>
<dbReference type="KEGG" id="ure:UREG_01458"/>
<protein>
    <submittedName>
        <fullName evidence="2">Uncharacterized protein</fullName>
    </submittedName>
</protein>
<evidence type="ECO:0000313" key="2">
    <source>
        <dbReference type="EMBL" id="EEP76609.1"/>
    </source>
</evidence>
<dbReference type="InParanoid" id="C4JI33"/>
<gene>
    <name evidence="2" type="ORF">UREG_01458</name>
</gene>
<accession>C4JI33</accession>
<dbReference type="AlphaFoldDB" id="C4JI33"/>
<feature type="region of interest" description="Disordered" evidence="1">
    <location>
        <begin position="1"/>
        <end position="25"/>
    </location>
</feature>
<proteinExistence type="predicted"/>
<keyword evidence="3" id="KW-1185">Reference proteome</keyword>
<dbReference type="HOGENOM" id="CLU_2428707_0_0_1"/>